<evidence type="ECO:0000313" key="2">
    <source>
        <dbReference type="EMBL" id="KAF2888857.1"/>
    </source>
</evidence>
<dbReference type="Proteomes" id="UP000801492">
    <property type="component" value="Unassembled WGS sequence"/>
</dbReference>
<dbReference type="EMBL" id="VTPC01073181">
    <property type="protein sequence ID" value="KAF2888857.1"/>
    <property type="molecule type" value="Genomic_DNA"/>
</dbReference>
<evidence type="ECO:0000313" key="3">
    <source>
        <dbReference type="Proteomes" id="UP000801492"/>
    </source>
</evidence>
<dbReference type="AlphaFoldDB" id="A0A8K0CPA7"/>
<proteinExistence type="predicted"/>
<keyword evidence="3" id="KW-1185">Reference proteome</keyword>
<gene>
    <name evidence="2" type="ORF">ILUMI_17316</name>
</gene>
<name>A0A8K0CPA7_IGNLU</name>
<accession>A0A8K0CPA7</accession>
<reference evidence="2" key="1">
    <citation type="submission" date="2019-08" db="EMBL/GenBank/DDBJ databases">
        <title>The genome of the North American firefly Photinus pyralis.</title>
        <authorList>
            <consortium name="Photinus pyralis genome working group"/>
            <person name="Fallon T.R."/>
            <person name="Sander Lower S.E."/>
            <person name="Weng J.-K."/>
        </authorList>
    </citation>
    <scope>NUCLEOTIDE SEQUENCE</scope>
    <source>
        <strain evidence="2">TRF0915ILg1</strain>
        <tissue evidence="2">Whole body</tissue>
    </source>
</reference>
<organism evidence="2 3">
    <name type="scientific">Ignelater luminosus</name>
    <name type="common">Cucubano</name>
    <name type="synonym">Pyrophorus luminosus</name>
    <dbReference type="NCBI Taxonomy" id="2038154"/>
    <lineage>
        <taxon>Eukaryota</taxon>
        <taxon>Metazoa</taxon>
        <taxon>Ecdysozoa</taxon>
        <taxon>Arthropoda</taxon>
        <taxon>Hexapoda</taxon>
        <taxon>Insecta</taxon>
        <taxon>Pterygota</taxon>
        <taxon>Neoptera</taxon>
        <taxon>Endopterygota</taxon>
        <taxon>Coleoptera</taxon>
        <taxon>Polyphaga</taxon>
        <taxon>Elateriformia</taxon>
        <taxon>Elateroidea</taxon>
        <taxon>Elateridae</taxon>
        <taxon>Agrypninae</taxon>
        <taxon>Pyrophorini</taxon>
        <taxon>Ignelater</taxon>
    </lineage>
</organism>
<sequence length="177" mass="20409">MDHRNSSLRGSTKSSALHPGSIKPRSERMTRRYHMKKLQNPETKAVFVAELRSNLAMTQQTHADIDDQWNHVKSAFLRARDNILKTVLFYAEKESNGPLLHRSYQHSPYHRRASKRISAKFAPDFRGLREGLRHVKTRQHNMAGDGKERDTNEVRQGCILSPLLFLIVLDEVLTVLV</sequence>
<evidence type="ECO:0000256" key="1">
    <source>
        <dbReference type="SAM" id="MobiDB-lite"/>
    </source>
</evidence>
<comment type="caution">
    <text evidence="2">The sequence shown here is derived from an EMBL/GenBank/DDBJ whole genome shotgun (WGS) entry which is preliminary data.</text>
</comment>
<feature type="region of interest" description="Disordered" evidence="1">
    <location>
        <begin position="1"/>
        <end position="30"/>
    </location>
</feature>
<protein>
    <submittedName>
        <fullName evidence="2">Uncharacterized protein</fullName>
    </submittedName>
</protein>